<feature type="compositionally biased region" description="Basic and acidic residues" evidence="2">
    <location>
        <begin position="533"/>
        <end position="550"/>
    </location>
</feature>
<feature type="compositionally biased region" description="Basic and acidic residues" evidence="2">
    <location>
        <begin position="89"/>
        <end position="118"/>
    </location>
</feature>
<feature type="compositionally biased region" description="Polar residues" evidence="2">
    <location>
        <begin position="77"/>
        <end position="88"/>
    </location>
</feature>
<evidence type="ECO:0000313" key="5">
    <source>
        <dbReference type="EMBL" id="PFX19506.1"/>
    </source>
</evidence>
<feature type="compositionally biased region" description="Basic and acidic residues" evidence="2">
    <location>
        <begin position="935"/>
        <end position="952"/>
    </location>
</feature>
<gene>
    <name evidence="5" type="primary">PLEKHG1</name>
    <name evidence="5" type="ORF">AWC38_SpisGene16075</name>
</gene>
<dbReference type="InterPro" id="IPR043324">
    <property type="entry name" value="PH_PLEKHG1_G2_G3"/>
</dbReference>
<dbReference type="PANTHER" id="PTHR45924">
    <property type="entry name" value="FI17866P1"/>
    <property type="match status" value="1"/>
</dbReference>
<dbReference type="InterPro" id="IPR011993">
    <property type="entry name" value="PH-like_dom_sf"/>
</dbReference>
<evidence type="ECO:0000256" key="2">
    <source>
        <dbReference type="SAM" id="MobiDB-lite"/>
    </source>
</evidence>
<dbReference type="Gene3D" id="1.20.900.10">
    <property type="entry name" value="Dbl homology (DH) domain"/>
    <property type="match status" value="1"/>
</dbReference>
<organism evidence="5 6">
    <name type="scientific">Stylophora pistillata</name>
    <name type="common">Smooth cauliflower coral</name>
    <dbReference type="NCBI Taxonomy" id="50429"/>
    <lineage>
        <taxon>Eukaryota</taxon>
        <taxon>Metazoa</taxon>
        <taxon>Cnidaria</taxon>
        <taxon>Anthozoa</taxon>
        <taxon>Hexacorallia</taxon>
        <taxon>Scleractinia</taxon>
        <taxon>Astrocoeniina</taxon>
        <taxon>Pocilloporidae</taxon>
        <taxon>Stylophora</taxon>
    </lineage>
</organism>
<comment type="caution">
    <text evidence="5">The sequence shown here is derived from an EMBL/GenBank/DDBJ whole genome shotgun (WGS) entry which is preliminary data.</text>
</comment>
<feature type="compositionally biased region" description="Acidic residues" evidence="2">
    <location>
        <begin position="575"/>
        <end position="584"/>
    </location>
</feature>
<feature type="region of interest" description="Disordered" evidence="2">
    <location>
        <begin position="780"/>
        <end position="799"/>
    </location>
</feature>
<sequence>MSVEVTSSLNQASAVAMSPITNYPQSPGAGGAESFGSRSKRAASPQRVSNGYASPKSNSILSPRKSSKRFFRRPTLEKNQSSDCSTQGNEKKKQSNSHPRVEIIYKDASSENESDKETMVSSLKKAFEADGTQSSYSEDGAPSTLSEQSASHCLDVNMNRISTASGSSHTERVVQEIVLTEQAYVSHLQEIIEGYLEKMRNEKSPFSELDIKDLFMNIEEIYEFNKSFLAELEICGDDPVEVANLFVSKETGFVTYTEYCTNYPISMEVLTKSTQKKETAEFIKKIQVELGHSLPLGSYLLKPVQRILKYHLLLQDIQKHFDKENDPEGYDVISDALSTMTGVAHHINEMKRQHEVAVHVQEIQSQMCDFEGPDLTTYGSLVLEDTFRMHGTRTDRYLFLFEQILLITKRKENGYSCKATLMLSNMMMLESVPKEPLAFQIIRFDNQKITYTFLARNKDQKRQWMLELKRLIVDSLSAQVPTKAKNLILGKKSVGETKELETPDTEGKKRSSSIDSKVNRGAQLKGSSGFTGMKREKVSIKSDDESEPRSPSEAYSSDDDKKPLRSHSSVSDREESLDECEEPVEEKRRNSDHRVSTPINESSEDDAEEKVLNHEAPEAQPRTYSVQDSRGEVVGTTATEGVGFVSQIKNDQQSEAEVTNTTREGFTASSGIRQRSSSLSSCDSVKEARNRKSVTRNGSFNNKASCEVGSFAHASCDSPSQIRRSSSGVRLLEARRSLEKSSSALDLRDVDEDSASAFSHGDIENFMEYSAIQTTVRKVSRAFSGSSPPPDKTSPSEIQMRTAQTRYFVESRNAPDKDSSVSSSDSTQQNLEELLASIDRDLDETRRTISCAQLLESALLIKNDGRPLNTETEFTNSLTRKRRPRIIDFTTEKTEPQLDKSRSCFSDERNGEREQSEHVNCLRGEAFTNTTVYSEQERECNSSGEKNGKDKQELSISNEIEQSQAFALSAGSEPQGDQVDEPSQAVDQNQPQKRVFELFADSKSEKPSTAIEEDVFEETATHVITPKKSSLPSVHKMARQYSRKVAEKQTVENIRTRARNKVRDKIDSNTAVSDTKDNTDHTPKIKIEKVTKVSFTSTPIESYKLVRRRRRRSGSSRHRSDDLRRLSWSVEKVKPESEEPRKTRPKSVYDMEALEATLTENMEQIEEGLEPMLIEGLEKDDVVVRGLVQHLVNKFNSHK</sequence>
<dbReference type="EMBL" id="LSMT01000357">
    <property type="protein sequence ID" value="PFX19506.1"/>
    <property type="molecule type" value="Genomic_DNA"/>
</dbReference>
<dbReference type="PROSITE" id="PS50010">
    <property type="entry name" value="DH_2"/>
    <property type="match status" value="1"/>
</dbReference>
<keyword evidence="6" id="KW-1185">Reference proteome</keyword>
<keyword evidence="1" id="KW-0597">Phosphoprotein</keyword>
<dbReference type="CDD" id="cd13243">
    <property type="entry name" value="PH_PLEKHG1_G2_G3"/>
    <property type="match status" value="1"/>
</dbReference>
<feature type="region of interest" description="Disordered" evidence="2">
    <location>
        <begin position="898"/>
        <end position="918"/>
    </location>
</feature>
<dbReference type="PANTHER" id="PTHR45924:SF2">
    <property type="entry name" value="FI17866P1"/>
    <property type="match status" value="1"/>
</dbReference>
<dbReference type="SUPFAM" id="SSF50729">
    <property type="entry name" value="PH domain-like"/>
    <property type="match status" value="1"/>
</dbReference>
<feature type="compositionally biased region" description="Low complexity" evidence="2">
    <location>
        <begin position="669"/>
        <end position="683"/>
    </location>
</feature>
<protein>
    <submittedName>
        <fullName evidence="5">Pleckstrin-likey domain-containing family G member 1</fullName>
    </submittedName>
</protein>
<dbReference type="SUPFAM" id="SSF48065">
    <property type="entry name" value="DBL homology domain (DH-domain)"/>
    <property type="match status" value="1"/>
</dbReference>
<dbReference type="SMART" id="SM00233">
    <property type="entry name" value="PH"/>
    <property type="match status" value="1"/>
</dbReference>
<feature type="domain" description="PH" evidence="3">
    <location>
        <begin position="374"/>
        <end position="473"/>
    </location>
</feature>
<accession>A0A2B4RQR0</accession>
<evidence type="ECO:0000259" key="4">
    <source>
        <dbReference type="PROSITE" id="PS50010"/>
    </source>
</evidence>
<proteinExistence type="predicted"/>
<dbReference type="STRING" id="50429.A0A2B4RQR0"/>
<feature type="compositionally biased region" description="Polar residues" evidence="2">
    <location>
        <begin position="131"/>
        <end position="148"/>
    </location>
</feature>
<dbReference type="GO" id="GO:0031267">
    <property type="term" value="F:small GTPase binding"/>
    <property type="evidence" value="ECO:0007669"/>
    <property type="project" value="TreeGrafter"/>
</dbReference>
<dbReference type="SMART" id="SM00325">
    <property type="entry name" value="RhoGEF"/>
    <property type="match status" value="1"/>
</dbReference>
<evidence type="ECO:0000256" key="1">
    <source>
        <dbReference type="ARBA" id="ARBA00022553"/>
    </source>
</evidence>
<name>A0A2B4RQR0_STYPI</name>
<feature type="domain" description="DH" evidence="4">
    <location>
        <begin position="169"/>
        <end position="350"/>
    </location>
</feature>
<dbReference type="Pfam" id="PF22697">
    <property type="entry name" value="SOS1_NGEF_PH"/>
    <property type="match status" value="1"/>
</dbReference>
<feature type="region of interest" description="Disordered" evidence="2">
    <location>
        <begin position="19"/>
        <end position="121"/>
    </location>
</feature>
<reference evidence="6" key="1">
    <citation type="journal article" date="2017" name="bioRxiv">
        <title>Comparative analysis of the genomes of Stylophora pistillata and Acropora digitifera provides evidence for extensive differences between species of corals.</title>
        <authorList>
            <person name="Voolstra C.R."/>
            <person name="Li Y."/>
            <person name="Liew Y.J."/>
            <person name="Baumgarten S."/>
            <person name="Zoccola D."/>
            <person name="Flot J.-F."/>
            <person name="Tambutte S."/>
            <person name="Allemand D."/>
            <person name="Aranda M."/>
        </authorList>
    </citation>
    <scope>NUCLEOTIDE SEQUENCE [LARGE SCALE GENOMIC DNA]</scope>
</reference>
<feature type="region of interest" description="Disordered" evidence="2">
    <location>
        <begin position="968"/>
        <end position="991"/>
    </location>
</feature>
<dbReference type="PROSITE" id="PS50003">
    <property type="entry name" value="PH_DOMAIN"/>
    <property type="match status" value="1"/>
</dbReference>
<feature type="compositionally biased region" description="Polar residues" evidence="2">
    <location>
        <begin position="647"/>
        <end position="668"/>
    </location>
</feature>
<dbReference type="Proteomes" id="UP000225706">
    <property type="component" value="Unassembled WGS sequence"/>
</dbReference>
<feature type="compositionally biased region" description="Basic and acidic residues" evidence="2">
    <location>
        <begin position="898"/>
        <end position="917"/>
    </location>
</feature>
<feature type="region of interest" description="Disordered" evidence="2">
    <location>
        <begin position="933"/>
        <end position="952"/>
    </location>
</feature>
<dbReference type="OrthoDB" id="1594986at2759"/>
<dbReference type="GO" id="GO:0005085">
    <property type="term" value="F:guanyl-nucleotide exchange factor activity"/>
    <property type="evidence" value="ECO:0007669"/>
    <property type="project" value="InterPro"/>
</dbReference>
<evidence type="ECO:0000313" key="6">
    <source>
        <dbReference type="Proteomes" id="UP000225706"/>
    </source>
</evidence>
<dbReference type="InterPro" id="IPR035899">
    <property type="entry name" value="DBL_dom_sf"/>
</dbReference>
<dbReference type="Pfam" id="PF00621">
    <property type="entry name" value="RhoGEF"/>
    <property type="match status" value="1"/>
</dbReference>
<feature type="compositionally biased region" description="Basic and acidic residues" evidence="2">
    <location>
        <begin position="498"/>
        <end position="509"/>
    </location>
</feature>
<feature type="region of interest" description="Disordered" evidence="2">
    <location>
        <begin position="498"/>
        <end position="631"/>
    </location>
</feature>
<dbReference type="AlphaFoldDB" id="A0A2B4RQR0"/>
<feature type="region of interest" description="Disordered" evidence="2">
    <location>
        <begin position="645"/>
        <end position="704"/>
    </location>
</feature>
<feature type="region of interest" description="Disordered" evidence="2">
    <location>
        <begin position="129"/>
        <end position="148"/>
    </location>
</feature>
<dbReference type="CDD" id="cd00160">
    <property type="entry name" value="RhoGEF"/>
    <property type="match status" value="1"/>
</dbReference>
<feature type="compositionally biased region" description="Polar residues" evidence="2">
    <location>
        <begin position="695"/>
        <end position="704"/>
    </location>
</feature>
<dbReference type="InterPro" id="IPR000219">
    <property type="entry name" value="DH_dom"/>
</dbReference>
<feature type="compositionally biased region" description="Polar residues" evidence="2">
    <location>
        <begin position="46"/>
        <end position="61"/>
    </location>
</feature>
<evidence type="ECO:0000259" key="3">
    <source>
        <dbReference type="PROSITE" id="PS50003"/>
    </source>
</evidence>
<feature type="compositionally biased region" description="Basic and acidic residues" evidence="2">
    <location>
        <begin position="585"/>
        <end position="595"/>
    </location>
</feature>
<dbReference type="InterPro" id="IPR055251">
    <property type="entry name" value="SOS1_NGEF_PH"/>
</dbReference>
<dbReference type="InterPro" id="IPR001849">
    <property type="entry name" value="PH_domain"/>
</dbReference>
<dbReference type="Gene3D" id="2.30.29.30">
    <property type="entry name" value="Pleckstrin-homology domain (PH domain)/Phosphotyrosine-binding domain (PTB)"/>
    <property type="match status" value="1"/>
</dbReference>